<reference evidence="1 2" key="1">
    <citation type="submission" date="2020-04" db="EMBL/GenBank/DDBJ databases">
        <title>Plant Genome Project.</title>
        <authorList>
            <person name="Zhang R.-G."/>
        </authorList>
    </citation>
    <scope>NUCLEOTIDE SEQUENCE [LARGE SCALE GENOMIC DNA]</scope>
    <source>
        <strain evidence="1">YNK0</strain>
        <tissue evidence="1">Leaf</tissue>
    </source>
</reference>
<organism evidence="1 2">
    <name type="scientific">Tetracentron sinense</name>
    <name type="common">Spur-leaf</name>
    <dbReference type="NCBI Taxonomy" id="13715"/>
    <lineage>
        <taxon>Eukaryota</taxon>
        <taxon>Viridiplantae</taxon>
        <taxon>Streptophyta</taxon>
        <taxon>Embryophyta</taxon>
        <taxon>Tracheophyta</taxon>
        <taxon>Spermatophyta</taxon>
        <taxon>Magnoliopsida</taxon>
        <taxon>Trochodendrales</taxon>
        <taxon>Trochodendraceae</taxon>
        <taxon>Tetracentron</taxon>
    </lineage>
</organism>
<protein>
    <submittedName>
        <fullName evidence="1">Uncharacterized protein</fullName>
    </submittedName>
</protein>
<comment type="caution">
    <text evidence="1">The sequence shown here is derived from an EMBL/GenBank/DDBJ whole genome shotgun (WGS) entry which is preliminary data.</text>
</comment>
<keyword evidence="2" id="KW-1185">Reference proteome</keyword>
<gene>
    <name evidence="1" type="ORF">HHK36_009254</name>
</gene>
<dbReference type="OrthoDB" id="1742718at2759"/>
<accession>A0A835DI85</accession>
<dbReference type="Pfam" id="PF01803">
    <property type="entry name" value="LIM_bind"/>
    <property type="match status" value="1"/>
</dbReference>
<proteinExistence type="predicted"/>
<sequence>MLSFRNLGPVKLEPQQIQTLRGLAPVKLECQHSDQSLFLQQQQQQLQFINMSRQSSQAAAAAHLSLLQQQQRMLQLQQQQQQQHQQQQQQLLKSLPQQRSQLQQQFQPQNLPMRSAVRPAYEPGDVHSAFDALHDNNIEFWRKFVAEYFAPHAKKRWCFSLYGSGRQTTGVFPQFLHSIYIYLKGSILCRFVASVRQLAKALEVPLVNDLGYTKRYVRCLQVVCFILLRSMELHDIQFESLINFPRRSSASSGFLGQSLQSEEQQQQQTMAQNSNTDKASAAQLAASNGVISVNNSLNTTSTSISASTIVGLLHQNSMIPGRKTL</sequence>
<evidence type="ECO:0000313" key="1">
    <source>
        <dbReference type="EMBL" id="KAF8404371.1"/>
    </source>
</evidence>
<dbReference type="Proteomes" id="UP000655225">
    <property type="component" value="Unassembled WGS sequence"/>
</dbReference>
<dbReference type="PANTHER" id="PTHR10378">
    <property type="entry name" value="LIM DOMAIN-BINDING PROTEIN"/>
    <property type="match status" value="1"/>
</dbReference>
<name>A0A835DI85_TETSI</name>
<dbReference type="InterPro" id="IPR029005">
    <property type="entry name" value="LIM-bd/SEUSS"/>
</dbReference>
<dbReference type="AlphaFoldDB" id="A0A835DI85"/>
<evidence type="ECO:0000313" key="2">
    <source>
        <dbReference type="Proteomes" id="UP000655225"/>
    </source>
</evidence>
<dbReference type="EMBL" id="JABCRI010000006">
    <property type="protein sequence ID" value="KAF8404371.1"/>
    <property type="molecule type" value="Genomic_DNA"/>
</dbReference>